<name>A0A6L5XGA9_9BACT</name>
<dbReference type="AlphaFoldDB" id="A0A6L5XGA9"/>
<dbReference type="RefSeq" id="WP_154327719.1">
    <property type="nucleotide sequence ID" value="NZ_CP045696.1"/>
</dbReference>
<organism evidence="1 2">
    <name type="scientific">Sodaliphilus pleomorphus</name>
    <dbReference type="NCBI Taxonomy" id="2606626"/>
    <lineage>
        <taxon>Bacteria</taxon>
        <taxon>Pseudomonadati</taxon>
        <taxon>Bacteroidota</taxon>
        <taxon>Bacteroidia</taxon>
        <taxon>Bacteroidales</taxon>
        <taxon>Muribaculaceae</taxon>
        <taxon>Sodaliphilus</taxon>
    </lineage>
</organism>
<protein>
    <submittedName>
        <fullName evidence="1">Uncharacterized protein</fullName>
    </submittedName>
</protein>
<sequence>MKTHTFPAAAVGHTYCRRRRDKEFSQYYHEVLRFMKKHRVKNPARQALDYALATGSPHYDVDFDYAYRIMCAHLNRGSLPVKGEVRKALWLELAGKVQELMQAGVGVAPALEFVLEHGRASHFFISRSNVRAHLGKLLQPSRQYNLGSL</sequence>
<keyword evidence="2" id="KW-1185">Reference proteome</keyword>
<proteinExistence type="predicted"/>
<reference evidence="1 2" key="1">
    <citation type="submission" date="2019-08" db="EMBL/GenBank/DDBJ databases">
        <title>In-depth cultivation of the pig gut microbiome towards novel bacterial diversity and tailored functional studies.</title>
        <authorList>
            <person name="Wylensek D."/>
            <person name="Hitch T.C.A."/>
            <person name="Clavel T."/>
        </authorList>
    </citation>
    <scope>NUCLEOTIDE SEQUENCE [LARGE SCALE GENOMIC DNA]</scope>
    <source>
        <strain evidence="1 2">Oil-RF-744-WCA-WT-10</strain>
    </source>
</reference>
<dbReference type="EMBL" id="VULT01000024">
    <property type="protein sequence ID" value="MSS18547.1"/>
    <property type="molecule type" value="Genomic_DNA"/>
</dbReference>
<evidence type="ECO:0000313" key="1">
    <source>
        <dbReference type="EMBL" id="MSS18547.1"/>
    </source>
</evidence>
<comment type="caution">
    <text evidence="1">The sequence shown here is derived from an EMBL/GenBank/DDBJ whole genome shotgun (WGS) entry which is preliminary data.</text>
</comment>
<gene>
    <name evidence="1" type="ORF">FYJ29_12395</name>
</gene>
<accession>A0A6L5XGA9</accession>
<evidence type="ECO:0000313" key="2">
    <source>
        <dbReference type="Proteomes" id="UP000483362"/>
    </source>
</evidence>
<dbReference type="Proteomes" id="UP000483362">
    <property type="component" value="Unassembled WGS sequence"/>
</dbReference>